<dbReference type="InterPro" id="IPR003593">
    <property type="entry name" value="AAA+_ATPase"/>
</dbReference>
<dbReference type="NCBIfam" id="NF000868">
    <property type="entry name" value="PRK00080.1"/>
    <property type="match status" value="1"/>
</dbReference>
<dbReference type="GO" id="GO:0009378">
    <property type="term" value="F:four-way junction helicase activity"/>
    <property type="evidence" value="ECO:0007669"/>
    <property type="project" value="InterPro"/>
</dbReference>
<keyword evidence="3 9" id="KW-0227">DNA damage</keyword>
<comment type="function">
    <text evidence="9">The RuvA-RuvB-RuvC complex processes Holliday junction (HJ) DNA during genetic recombination and DNA repair, while the RuvA-RuvB complex plays an important role in the rescue of blocked DNA replication forks via replication fork reversal (RFR). RuvA specifically binds to HJ cruciform DNA, conferring on it an open structure. The RuvB hexamer acts as an ATP-dependent pump, pulling dsDNA into and through the RuvAB complex. RuvB forms 2 homohexamers on either side of HJ DNA bound by 1 or 2 RuvA tetramers; 4 subunits per hexamer contact DNA at a time. Coordinated motions by a converter formed by DNA-disengaged RuvB subunits stimulates ATP hydrolysis and nucleotide exchange. Immobilization of the converter enables RuvB to convert the ATP-contained energy into a lever motion, pulling 2 nucleotides of DNA out of the RuvA tetramer per ATP hydrolyzed, thus driving DNA branch migration. The RuvB motors rotate together with the DNA substrate, which together with the progressing nucleotide cycle form the mechanistic basis for DNA recombination by continuous HJ branch migration. Branch migration allows RuvC to scan DNA until it finds its consensus sequence, where it cleaves and resolves cruciform DNA.</text>
</comment>
<feature type="region of interest" description="Head domain (RuvB-H)" evidence="9">
    <location>
        <begin position="259"/>
        <end position="342"/>
    </location>
</feature>
<evidence type="ECO:0000256" key="5">
    <source>
        <dbReference type="ARBA" id="ARBA00022840"/>
    </source>
</evidence>
<dbReference type="InterPro" id="IPR004605">
    <property type="entry name" value="DNA_helicase_Holl-junc_RuvB"/>
</dbReference>
<dbReference type="EMBL" id="MHSS01000004">
    <property type="protein sequence ID" value="OHA48733.1"/>
    <property type="molecule type" value="Genomic_DNA"/>
</dbReference>
<dbReference type="GO" id="GO:0005737">
    <property type="term" value="C:cytoplasm"/>
    <property type="evidence" value="ECO:0007669"/>
    <property type="project" value="UniProtKB-SubCell"/>
</dbReference>
<dbReference type="GO" id="GO:0005524">
    <property type="term" value="F:ATP binding"/>
    <property type="evidence" value="ECO:0007669"/>
    <property type="project" value="UniProtKB-UniRule"/>
</dbReference>
<comment type="domain">
    <text evidence="9">Has 3 domains, the large (RuvB-L) and small ATPase (RuvB-S) domains and the C-terminal head (RuvB-H) domain. The head domain binds DNA, while the ATPase domains jointly bind ATP, ADP or are empty depending on the state of the subunit in the translocation cycle. During a single DNA translocation step the structure of each domain remains the same, but their relative positions change.</text>
</comment>
<dbReference type="InterPro" id="IPR008824">
    <property type="entry name" value="RuvB-like_N"/>
</dbReference>
<dbReference type="Pfam" id="PF17864">
    <property type="entry name" value="AAA_lid_4"/>
    <property type="match status" value="1"/>
</dbReference>
<feature type="binding site" evidence="9">
    <location>
        <position position="66"/>
    </location>
    <ligand>
        <name>ATP</name>
        <dbReference type="ChEBI" id="CHEBI:30616"/>
    </ligand>
</feature>
<feature type="binding site" evidence="9">
    <location>
        <position position="68"/>
    </location>
    <ligand>
        <name>ATP</name>
        <dbReference type="ChEBI" id="CHEBI:30616"/>
    </ligand>
</feature>
<feature type="binding site" evidence="9">
    <location>
        <position position="319"/>
    </location>
    <ligand>
        <name>DNA</name>
        <dbReference type="ChEBI" id="CHEBI:16991"/>
    </ligand>
</feature>
<feature type="binding site" evidence="9">
    <location>
        <position position="63"/>
    </location>
    <ligand>
        <name>ATP</name>
        <dbReference type="ChEBI" id="CHEBI:30616"/>
    </ligand>
</feature>
<keyword evidence="8 9" id="KW-0234">DNA repair</keyword>
<dbReference type="SMART" id="SM00382">
    <property type="entry name" value="AAA"/>
    <property type="match status" value="1"/>
</dbReference>
<keyword evidence="11" id="KW-0347">Helicase</keyword>
<protein>
    <recommendedName>
        <fullName evidence="9">Holliday junction branch migration complex subunit RuvB</fullName>
        <ecNumber evidence="9">3.6.4.-</ecNumber>
    </recommendedName>
</protein>
<evidence type="ECO:0000256" key="4">
    <source>
        <dbReference type="ARBA" id="ARBA00022801"/>
    </source>
</evidence>
<dbReference type="GO" id="GO:0006281">
    <property type="term" value="P:DNA repair"/>
    <property type="evidence" value="ECO:0007669"/>
    <property type="project" value="UniProtKB-UniRule"/>
</dbReference>
<keyword evidence="7 9" id="KW-0233">DNA recombination</keyword>
<dbReference type="AlphaFoldDB" id="A0A1G2PKC5"/>
<sequence>MPKSERPRAPLAQDPTLELTLRPEVFEEYVGQKQAKENLLIAIQAARLREGTLDHILLHGPAGIGKTTLAHLIAKHMTATMRVTSGPAIERVGDLASILTNLEPGEVLFIDEAHRLPRMVEEVLYPAMEARTLDIILGKGTAARTLQLNLPPFTLIAATTRVGLLSSPLRSRFGQAFRLDFYTDDEIEEILGRSARLLGVSLDAQAKKRIAKAARQTPRIANRLLKRARDVAQVEGGTKSPNIDDVTTERTLSMLEIDEKGLDKLDREYLRILIEKFKGGPAGIQALAASLSEEEDTLLDFVEPYLMQIGYVLRTPRGRVAAAEAWEHLGLKPPDNRNTKLF</sequence>
<keyword evidence="5 9" id="KW-0067">ATP-binding</keyword>
<proteinExistence type="inferred from homology"/>
<evidence type="ECO:0000256" key="7">
    <source>
        <dbReference type="ARBA" id="ARBA00023172"/>
    </source>
</evidence>
<evidence type="ECO:0000259" key="10">
    <source>
        <dbReference type="SMART" id="SM00382"/>
    </source>
</evidence>
<feature type="domain" description="AAA+ ATPase" evidence="10">
    <location>
        <begin position="52"/>
        <end position="183"/>
    </location>
</feature>
<feature type="binding site" evidence="9">
    <location>
        <position position="219"/>
    </location>
    <ligand>
        <name>ATP</name>
        <dbReference type="ChEBI" id="CHEBI:30616"/>
    </ligand>
</feature>
<evidence type="ECO:0000256" key="6">
    <source>
        <dbReference type="ARBA" id="ARBA00023125"/>
    </source>
</evidence>
<dbReference type="CDD" id="cd00009">
    <property type="entry name" value="AAA"/>
    <property type="match status" value="1"/>
</dbReference>
<dbReference type="Pfam" id="PF05491">
    <property type="entry name" value="WHD_RuvB"/>
    <property type="match status" value="1"/>
</dbReference>
<accession>A0A1G2PKC5</accession>
<feature type="binding site" evidence="9">
    <location>
        <position position="314"/>
    </location>
    <ligand>
        <name>DNA</name>
        <dbReference type="ChEBI" id="CHEBI:16991"/>
    </ligand>
</feature>
<comment type="subunit">
    <text evidence="9">Homohexamer. Forms an RuvA(8)-RuvB(12)-Holliday junction (HJ) complex. HJ DNA is sandwiched between 2 RuvA tetramers; dsDNA enters through RuvA and exits via RuvB. An RuvB hexamer assembles on each DNA strand where it exits the tetramer. Each RuvB hexamer is contacted by two RuvA subunits (via domain III) on 2 adjacent RuvB subunits; this complex drives branch migration. In the full resolvosome a probable DNA-RuvA(4)-RuvB(12)-RuvC(2) complex forms which resolves the HJ.</text>
</comment>
<feature type="binding site" evidence="9">
    <location>
        <position position="21"/>
    </location>
    <ligand>
        <name>ATP</name>
        <dbReference type="ChEBI" id="CHEBI:30616"/>
    </ligand>
</feature>
<feature type="binding site" evidence="9">
    <location>
        <position position="22"/>
    </location>
    <ligand>
        <name>ATP</name>
        <dbReference type="ChEBI" id="CHEBI:30616"/>
    </ligand>
</feature>
<dbReference type="SUPFAM" id="SSF46785">
    <property type="entry name" value="Winged helix' DNA-binding domain"/>
    <property type="match status" value="1"/>
</dbReference>
<dbReference type="PANTHER" id="PTHR42848:SF1">
    <property type="entry name" value="HOLLIDAY JUNCTION BRANCH MIGRATION COMPLEX SUBUNIT RUVB"/>
    <property type="match status" value="1"/>
</dbReference>
<keyword evidence="6 9" id="KW-0238">DNA-binding</keyword>
<keyword evidence="1 9" id="KW-0963">Cytoplasm</keyword>
<evidence type="ECO:0000313" key="12">
    <source>
        <dbReference type="Proteomes" id="UP000177629"/>
    </source>
</evidence>
<dbReference type="Gene3D" id="1.10.10.10">
    <property type="entry name" value="Winged helix-like DNA-binding domain superfamily/Winged helix DNA-binding domain"/>
    <property type="match status" value="1"/>
</dbReference>
<dbReference type="PANTHER" id="PTHR42848">
    <property type="match status" value="1"/>
</dbReference>
<evidence type="ECO:0000313" key="11">
    <source>
        <dbReference type="EMBL" id="OHA48733.1"/>
    </source>
</evidence>
<dbReference type="InterPro" id="IPR036388">
    <property type="entry name" value="WH-like_DNA-bd_sf"/>
</dbReference>
<evidence type="ECO:0000256" key="8">
    <source>
        <dbReference type="ARBA" id="ARBA00023204"/>
    </source>
</evidence>
<gene>
    <name evidence="9" type="primary">ruvB</name>
    <name evidence="11" type="ORF">A2806_01245</name>
</gene>
<dbReference type="InterPro" id="IPR041445">
    <property type="entry name" value="AAA_lid_4"/>
</dbReference>
<feature type="binding site" evidence="9">
    <location>
        <position position="182"/>
    </location>
    <ligand>
        <name>ATP</name>
        <dbReference type="ChEBI" id="CHEBI:30616"/>
    </ligand>
</feature>
<keyword evidence="4 9" id="KW-0378">Hydrolase</keyword>
<dbReference type="Gene3D" id="1.10.8.60">
    <property type="match status" value="1"/>
</dbReference>
<evidence type="ECO:0000256" key="1">
    <source>
        <dbReference type="ARBA" id="ARBA00022490"/>
    </source>
</evidence>
<keyword evidence="2 9" id="KW-0547">Nucleotide-binding</keyword>
<evidence type="ECO:0000256" key="2">
    <source>
        <dbReference type="ARBA" id="ARBA00022741"/>
    </source>
</evidence>
<dbReference type="Gene3D" id="3.40.50.300">
    <property type="entry name" value="P-loop containing nucleotide triphosphate hydrolases"/>
    <property type="match status" value="1"/>
</dbReference>
<dbReference type="GO" id="GO:0006310">
    <property type="term" value="P:DNA recombination"/>
    <property type="evidence" value="ECO:0007669"/>
    <property type="project" value="UniProtKB-UniRule"/>
</dbReference>
<feature type="binding site" evidence="9">
    <location>
        <position position="172"/>
    </location>
    <ligand>
        <name>ATP</name>
        <dbReference type="ChEBI" id="CHEBI:30616"/>
    </ligand>
</feature>
<dbReference type="Proteomes" id="UP000177629">
    <property type="component" value="Unassembled WGS sequence"/>
</dbReference>
<name>A0A1G2PKC5_9BACT</name>
<reference evidence="11 12" key="1">
    <citation type="journal article" date="2016" name="Nat. Commun.">
        <title>Thousands of microbial genomes shed light on interconnected biogeochemical processes in an aquifer system.</title>
        <authorList>
            <person name="Anantharaman K."/>
            <person name="Brown C.T."/>
            <person name="Hug L.A."/>
            <person name="Sharon I."/>
            <person name="Castelle C.J."/>
            <person name="Probst A.J."/>
            <person name="Thomas B.C."/>
            <person name="Singh A."/>
            <person name="Wilkins M.J."/>
            <person name="Karaoz U."/>
            <person name="Brodie E.L."/>
            <person name="Williams K.H."/>
            <person name="Hubbard S.S."/>
            <person name="Banfield J.F."/>
        </authorList>
    </citation>
    <scope>NUCLEOTIDE SEQUENCE [LARGE SCALE GENOMIC DNA]</scope>
</reference>
<dbReference type="InterPro" id="IPR027417">
    <property type="entry name" value="P-loop_NTPase"/>
</dbReference>
<dbReference type="InterPro" id="IPR008823">
    <property type="entry name" value="RuvB_wg_C"/>
</dbReference>
<comment type="similarity">
    <text evidence="9">Belongs to the RuvB family.</text>
</comment>
<organism evidence="11 12">
    <name type="scientific">Candidatus Terrybacteria bacterium RIFCSPHIGHO2_01_FULL_48_17</name>
    <dbReference type="NCBI Taxonomy" id="1802362"/>
    <lineage>
        <taxon>Bacteria</taxon>
        <taxon>Candidatus Terryibacteriota</taxon>
    </lineage>
</organism>
<dbReference type="GO" id="GO:0016887">
    <property type="term" value="F:ATP hydrolysis activity"/>
    <property type="evidence" value="ECO:0007669"/>
    <property type="project" value="RHEA"/>
</dbReference>
<dbReference type="SUPFAM" id="SSF52540">
    <property type="entry name" value="P-loop containing nucleoside triphosphate hydrolases"/>
    <property type="match status" value="1"/>
</dbReference>
<evidence type="ECO:0000256" key="3">
    <source>
        <dbReference type="ARBA" id="ARBA00022763"/>
    </source>
</evidence>
<feature type="binding site" evidence="9">
    <location>
        <position position="67"/>
    </location>
    <ligand>
        <name>ATP</name>
        <dbReference type="ChEBI" id="CHEBI:30616"/>
    </ligand>
</feature>
<comment type="catalytic activity">
    <reaction evidence="9">
        <text>ATP + H2O = ADP + phosphate + H(+)</text>
        <dbReference type="Rhea" id="RHEA:13065"/>
        <dbReference type="ChEBI" id="CHEBI:15377"/>
        <dbReference type="ChEBI" id="CHEBI:15378"/>
        <dbReference type="ChEBI" id="CHEBI:30616"/>
        <dbReference type="ChEBI" id="CHEBI:43474"/>
        <dbReference type="ChEBI" id="CHEBI:456216"/>
    </reaction>
</comment>
<dbReference type="NCBIfam" id="TIGR00635">
    <property type="entry name" value="ruvB"/>
    <property type="match status" value="1"/>
</dbReference>
<dbReference type="Pfam" id="PF05496">
    <property type="entry name" value="RuvB_N"/>
    <property type="match status" value="1"/>
</dbReference>
<dbReference type="HAMAP" id="MF_00016">
    <property type="entry name" value="DNA_HJ_migration_RuvB"/>
    <property type="match status" value="1"/>
</dbReference>
<dbReference type="GO" id="GO:0048476">
    <property type="term" value="C:Holliday junction resolvase complex"/>
    <property type="evidence" value="ECO:0007669"/>
    <property type="project" value="UniProtKB-UniRule"/>
</dbReference>
<evidence type="ECO:0000256" key="9">
    <source>
        <dbReference type="HAMAP-Rule" id="MF_00016"/>
    </source>
</evidence>
<comment type="caution">
    <text evidence="9">Lacks conserved residue(s) required for the propagation of feature annotation.</text>
</comment>
<dbReference type="STRING" id="1802362.A2806_01245"/>
<feature type="binding site" evidence="9">
    <location>
        <position position="67"/>
    </location>
    <ligand>
        <name>Mg(2+)</name>
        <dbReference type="ChEBI" id="CHEBI:18420"/>
    </ligand>
</feature>
<dbReference type="GO" id="GO:0000400">
    <property type="term" value="F:four-way junction DNA binding"/>
    <property type="evidence" value="ECO:0007669"/>
    <property type="project" value="UniProtKB-UniRule"/>
</dbReference>
<dbReference type="EC" id="3.6.4.-" evidence="9"/>
<dbReference type="InterPro" id="IPR036390">
    <property type="entry name" value="WH_DNA-bd_sf"/>
</dbReference>
<comment type="caution">
    <text evidence="11">The sequence shown here is derived from an EMBL/GenBank/DDBJ whole genome shotgun (WGS) entry which is preliminary data.</text>
</comment>
<comment type="subcellular location">
    <subcellularLocation>
        <location evidence="9">Cytoplasm</location>
    </subcellularLocation>
</comment>